<proteinExistence type="predicted"/>
<evidence type="ECO:0000313" key="2">
    <source>
        <dbReference type="Proteomes" id="UP000477782"/>
    </source>
</evidence>
<organism evidence="1 2">
    <name type="scientific">Tabrizicola oligotrophica</name>
    <dbReference type="NCBI Taxonomy" id="2710650"/>
    <lineage>
        <taxon>Bacteria</taxon>
        <taxon>Pseudomonadati</taxon>
        <taxon>Pseudomonadota</taxon>
        <taxon>Alphaproteobacteria</taxon>
        <taxon>Rhodobacterales</taxon>
        <taxon>Paracoccaceae</taxon>
        <taxon>Tabrizicola</taxon>
    </lineage>
</organism>
<dbReference type="Proteomes" id="UP000477782">
    <property type="component" value="Unassembled WGS sequence"/>
</dbReference>
<comment type="caution">
    <text evidence="1">The sequence shown here is derived from an EMBL/GenBank/DDBJ whole genome shotgun (WGS) entry which is preliminary data.</text>
</comment>
<evidence type="ECO:0000313" key="1">
    <source>
        <dbReference type="EMBL" id="NEY91912.1"/>
    </source>
</evidence>
<gene>
    <name evidence="1" type="ORF">G4Z14_16600</name>
</gene>
<reference evidence="1 2" key="1">
    <citation type="submission" date="2020-02" db="EMBL/GenBank/DDBJ databases">
        <authorList>
            <person name="Chen W.-M."/>
        </authorList>
    </citation>
    <scope>NUCLEOTIDE SEQUENCE [LARGE SCALE GENOMIC DNA]</scope>
    <source>
        <strain evidence="1 2">KMS-5</strain>
    </source>
</reference>
<dbReference type="AlphaFoldDB" id="A0A6M0QZH3"/>
<dbReference type="RefSeq" id="WP_164627757.1">
    <property type="nucleotide sequence ID" value="NZ_JAAIVJ010000015.1"/>
</dbReference>
<dbReference type="EMBL" id="JAAIVJ010000015">
    <property type="protein sequence ID" value="NEY91912.1"/>
    <property type="molecule type" value="Genomic_DNA"/>
</dbReference>
<keyword evidence="2" id="KW-1185">Reference proteome</keyword>
<name>A0A6M0QZH3_9RHOB</name>
<accession>A0A6M0QZH3</accession>
<sequence length="119" mass="13430">MALTFAAHKKPRTLDRVSQRRQKIITGIDQQIAVLDQHRQGQPVKNAWFWQDGDGRYFLSIRYGRPEVELAKGMFSIECADIAAVGDALKEVRAMVLKGKLDEGLQKASDTLRAKFKAD</sequence>
<protein>
    <submittedName>
        <fullName evidence="1">Uncharacterized protein</fullName>
    </submittedName>
</protein>